<organism evidence="2 3">
    <name type="scientific">Paeniglutamicibacter gangotriensis Lz1y</name>
    <dbReference type="NCBI Taxonomy" id="1276920"/>
    <lineage>
        <taxon>Bacteria</taxon>
        <taxon>Bacillati</taxon>
        <taxon>Actinomycetota</taxon>
        <taxon>Actinomycetes</taxon>
        <taxon>Micrococcales</taxon>
        <taxon>Micrococcaceae</taxon>
        <taxon>Paeniglutamicibacter</taxon>
    </lineage>
</organism>
<protein>
    <submittedName>
        <fullName evidence="2">Uncharacterized protein</fullName>
    </submittedName>
</protein>
<reference evidence="2 3" key="1">
    <citation type="journal article" date="2013" name="Genome Announc.">
        <title>Draft Genome Sequence of Arthrobacter gangotriensis Strain Lz1yT, Isolated from a Penguin Rookery Soil Sample Collected in Antarctica, near the Indian Station Dakshin Gangotri.</title>
        <authorList>
            <person name="Shivaji S."/>
            <person name="Ara S."/>
            <person name="Bandi S."/>
            <person name="Singh A."/>
            <person name="Kumar Pinnaka A."/>
        </authorList>
    </citation>
    <scope>NUCLEOTIDE SEQUENCE [LARGE SCALE GENOMIC DNA]</scope>
    <source>
        <strain evidence="2 3">Lz1y</strain>
    </source>
</reference>
<evidence type="ECO:0000256" key="1">
    <source>
        <dbReference type="SAM" id="MobiDB-lite"/>
    </source>
</evidence>
<dbReference type="Proteomes" id="UP000012015">
    <property type="component" value="Unassembled WGS sequence"/>
</dbReference>
<keyword evidence="3" id="KW-1185">Reference proteome</keyword>
<comment type="caution">
    <text evidence="2">The sequence shown here is derived from an EMBL/GenBank/DDBJ whole genome shotgun (WGS) entry which is preliminary data.</text>
</comment>
<dbReference type="RefSeq" id="WP_007270313.1">
    <property type="nucleotide sequence ID" value="NZ_AOCK01000003.1"/>
</dbReference>
<proteinExistence type="predicted"/>
<dbReference type="STRING" id="1276920.ADIAG_01115"/>
<evidence type="ECO:0000313" key="3">
    <source>
        <dbReference type="Proteomes" id="UP000012015"/>
    </source>
</evidence>
<feature type="compositionally biased region" description="Basic and acidic residues" evidence="1">
    <location>
        <begin position="91"/>
        <end position="100"/>
    </location>
</feature>
<dbReference type="EMBL" id="AOCK01000003">
    <property type="protein sequence ID" value="EMQ99125.1"/>
    <property type="molecule type" value="Genomic_DNA"/>
</dbReference>
<gene>
    <name evidence="2" type="ORF">ADIAG_01115</name>
</gene>
<accession>M7MW10</accession>
<feature type="region of interest" description="Disordered" evidence="1">
    <location>
        <begin position="82"/>
        <end position="115"/>
    </location>
</feature>
<evidence type="ECO:0000313" key="2">
    <source>
        <dbReference type="EMBL" id="EMQ99125.1"/>
    </source>
</evidence>
<sequence>MPKTSVFSLVIVRLPYAAATLVLTGTQNHQEGDPTLGYPFEFNSVGLRITATVISEFAVLPIVSVMFVELLAWRHPGLILPDRPQRNTQAHHMDRGHPFHADGPSLADQGHRAPE</sequence>
<name>M7MW10_9MICC</name>
<dbReference type="AlphaFoldDB" id="M7MW10"/>
<dbReference type="eggNOG" id="COG0531">
    <property type="taxonomic scope" value="Bacteria"/>
</dbReference>